<comment type="caution">
    <text evidence="2">The sequence shown here is derived from an EMBL/GenBank/DDBJ whole genome shotgun (WGS) entry which is preliminary data.</text>
</comment>
<evidence type="ECO:0000313" key="2">
    <source>
        <dbReference type="EMBL" id="ETW95293.1"/>
    </source>
</evidence>
<dbReference type="HOGENOM" id="CLU_2988049_0_0_7"/>
<dbReference type="EMBL" id="AZHW01000934">
    <property type="protein sequence ID" value="ETW95293.1"/>
    <property type="molecule type" value="Genomic_DNA"/>
</dbReference>
<dbReference type="Proteomes" id="UP000019141">
    <property type="component" value="Unassembled WGS sequence"/>
</dbReference>
<proteinExistence type="predicted"/>
<name>W4LB64_ENTF1</name>
<keyword evidence="3" id="KW-1185">Reference proteome</keyword>
<protein>
    <submittedName>
        <fullName evidence="2">Uncharacterized protein</fullName>
    </submittedName>
</protein>
<gene>
    <name evidence="2" type="ORF">ETSY1_31240</name>
</gene>
<evidence type="ECO:0000313" key="3">
    <source>
        <dbReference type="Proteomes" id="UP000019141"/>
    </source>
</evidence>
<accession>W4LB64</accession>
<organism evidence="2 3">
    <name type="scientific">Entotheonella factor</name>
    <dbReference type="NCBI Taxonomy" id="1429438"/>
    <lineage>
        <taxon>Bacteria</taxon>
        <taxon>Pseudomonadati</taxon>
        <taxon>Nitrospinota/Tectimicrobiota group</taxon>
        <taxon>Candidatus Tectimicrobiota</taxon>
        <taxon>Candidatus Entotheonellia</taxon>
        <taxon>Candidatus Entotheonellales</taxon>
        <taxon>Candidatus Entotheonellaceae</taxon>
        <taxon>Candidatus Entotheonella</taxon>
    </lineage>
</organism>
<sequence length="57" mass="6536">MDIDEFEDDLEQQDAAVQTTIEESDAEYKARKSRPASELLAELTIEKPKKTQPKRKA</sequence>
<reference evidence="2 3" key="1">
    <citation type="journal article" date="2014" name="Nature">
        <title>An environmental bacterial taxon with a large and distinct metabolic repertoire.</title>
        <authorList>
            <person name="Wilson M.C."/>
            <person name="Mori T."/>
            <person name="Ruckert C."/>
            <person name="Uria A.R."/>
            <person name="Helf M.J."/>
            <person name="Takada K."/>
            <person name="Gernert C."/>
            <person name="Steffens U.A."/>
            <person name="Heycke N."/>
            <person name="Schmitt S."/>
            <person name="Rinke C."/>
            <person name="Helfrich E.J."/>
            <person name="Brachmann A.O."/>
            <person name="Gurgui C."/>
            <person name="Wakimoto T."/>
            <person name="Kracht M."/>
            <person name="Crusemann M."/>
            <person name="Hentschel U."/>
            <person name="Abe I."/>
            <person name="Matsunaga S."/>
            <person name="Kalinowski J."/>
            <person name="Takeyama H."/>
            <person name="Piel J."/>
        </authorList>
    </citation>
    <scope>NUCLEOTIDE SEQUENCE [LARGE SCALE GENOMIC DNA]</scope>
    <source>
        <strain evidence="3">TSY1</strain>
    </source>
</reference>
<evidence type="ECO:0000256" key="1">
    <source>
        <dbReference type="SAM" id="MobiDB-lite"/>
    </source>
</evidence>
<dbReference type="AlphaFoldDB" id="W4LB64"/>
<feature type="region of interest" description="Disordered" evidence="1">
    <location>
        <begin position="20"/>
        <end position="57"/>
    </location>
</feature>